<dbReference type="PANTHER" id="PTHR43261">
    <property type="entry name" value="TRANSLATION ELONGATION FACTOR G-RELATED"/>
    <property type="match status" value="1"/>
</dbReference>
<dbReference type="PROSITE" id="PS00301">
    <property type="entry name" value="G_TR_1"/>
    <property type="match status" value="1"/>
</dbReference>
<sequence>MPGRTLEGVFRQLAGATRLIHASCVRAEPKLNAVPPVKTRNIGIIAHIDAGKTTTTERMLFYSGKTLRIGNVDEGDTVTDYLPSERQRGITIQLAAISIPWNAHKINIIDTPGHADFTFEVTRSLRVLDGAVTILDAVAGVEAQTEKVWHQAAALNIPRIAYINKMDRPGAGFSRTVKEIVSKLQTRVVCVNLPYFENVDSEPVFKGVIDVIHKKLLLWDSNVDLDGTKITAVDINEATTGELYKMVAGSMESMVETLGEFDDSIIESFFEHDEDYMAIPASVLQTAINKATLQNNITPVFCGLSFRNIGVQPLMDGVVRYLPSPLQIELPEVTSSSSKITKKKKKAQKKTGSETADAIPLKMDPTKGLIINNNNNLTVALAFKVITHPARGVMTFFRVYSGQLASNSTVVNTRTGKKLNLRKIMLMHGDTPEEVNRIAAGNIGVVAGTEDDIITGDTLVSHGVTKGKHFSEIEANLKLHPIDIPPPLFNSSIEPATAGDARYMNDCIKMLLREDPSLHVSEDEDMGQTVLSGMGELHLEIIKDRLVNDMKANVRLRDVAVSYKETVARTDGTSATCDHFDNAEINAKVQFDSFEGEAAESYFADEDGAILLEHDNNILILEPGATPQYMVEAVKERRWKLDHTLQELQDSLIQGCITGLQMAGPRFGLPLHSCVLRIKNWNFPIDVKGPHSSALLDVGRRSVTKAVKELNDKSENNFGVLEPIMNTKVYVDSTLLGDVMHDLNNRCLATVLAVEDLGESLDKQNWALEEAEKIYLPPDYTMKQAHQDLTERKVIVAETPLREMVGYLLKLRSMTQGRGVFDMSYIGMRRVLPQRLEAIRSQFSFI</sequence>
<keyword evidence="8" id="KW-0251">Elongation factor</keyword>
<dbReference type="Proteomes" id="UP000241107">
    <property type="component" value="Unassembled WGS sequence"/>
</dbReference>
<dbReference type="Gene3D" id="3.40.50.300">
    <property type="entry name" value="P-loop containing nucleotide triphosphate hydrolases"/>
    <property type="match status" value="1"/>
</dbReference>
<dbReference type="InterPro" id="IPR053905">
    <property type="entry name" value="EF-G-like_DII"/>
</dbReference>
<dbReference type="PROSITE" id="PS51722">
    <property type="entry name" value="G_TR_2"/>
    <property type="match status" value="1"/>
</dbReference>
<accession>A0A2P7YLG7</accession>
<feature type="binding site" evidence="5">
    <location>
        <begin position="164"/>
        <end position="167"/>
    </location>
    <ligand>
        <name>GTP</name>
        <dbReference type="ChEBI" id="CHEBI:37565"/>
    </ligand>
</feature>
<dbReference type="InterPro" id="IPR035649">
    <property type="entry name" value="EFG_V"/>
</dbReference>
<dbReference type="InterPro" id="IPR009022">
    <property type="entry name" value="EFG_III"/>
</dbReference>
<evidence type="ECO:0000256" key="3">
    <source>
        <dbReference type="ARBA" id="ARBA00023128"/>
    </source>
</evidence>
<evidence type="ECO:0000313" key="8">
    <source>
        <dbReference type="EMBL" id="PSK36810.1"/>
    </source>
</evidence>
<dbReference type="InterPro" id="IPR027417">
    <property type="entry name" value="P-loop_NTPase"/>
</dbReference>
<dbReference type="AlphaFoldDB" id="A0A2P7YLG7"/>
<dbReference type="InterPro" id="IPR030851">
    <property type="entry name" value="EFG2"/>
</dbReference>
<dbReference type="SMART" id="SM00838">
    <property type="entry name" value="EFG_C"/>
    <property type="match status" value="1"/>
</dbReference>
<dbReference type="GO" id="GO:0032790">
    <property type="term" value="P:ribosome disassembly"/>
    <property type="evidence" value="ECO:0007669"/>
    <property type="project" value="UniProtKB-UniRule"/>
</dbReference>
<dbReference type="InterPro" id="IPR035647">
    <property type="entry name" value="EFG_III/V"/>
</dbReference>
<proteinExistence type="inferred from homology"/>
<dbReference type="HAMAP" id="MF_03059">
    <property type="entry name" value="mEF_G_2"/>
    <property type="match status" value="1"/>
</dbReference>
<dbReference type="CDD" id="cd16262">
    <property type="entry name" value="EFG_III"/>
    <property type="match status" value="1"/>
</dbReference>
<dbReference type="SUPFAM" id="SSF50447">
    <property type="entry name" value="Translation proteins"/>
    <property type="match status" value="1"/>
</dbReference>
<evidence type="ECO:0000256" key="4">
    <source>
        <dbReference type="ARBA" id="ARBA00023134"/>
    </source>
</evidence>
<dbReference type="InterPro" id="IPR041095">
    <property type="entry name" value="EFG_II"/>
</dbReference>
<dbReference type="CDD" id="cd01886">
    <property type="entry name" value="EF-G"/>
    <property type="match status" value="1"/>
</dbReference>
<dbReference type="GO" id="GO:0003746">
    <property type="term" value="F:translation elongation factor activity"/>
    <property type="evidence" value="ECO:0007669"/>
    <property type="project" value="UniProtKB-KW"/>
</dbReference>
<dbReference type="SUPFAM" id="SSF52540">
    <property type="entry name" value="P-loop containing nucleoside triphosphate hydrolases"/>
    <property type="match status" value="1"/>
</dbReference>
<dbReference type="EMBL" id="PYFQ01000010">
    <property type="protein sequence ID" value="PSK36810.1"/>
    <property type="molecule type" value="Genomic_DNA"/>
</dbReference>
<feature type="region of interest" description="Disordered" evidence="6">
    <location>
        <begin position="337"/>
        <end position="356"/>
    </location>
</feature>
<dbReference type="SUPFAM" id="SSF54980">
    <property type="entry name" value="EF-G C-terminal domain-like"/>
    <property type="match status" value="2"/>
</dbReference>
<keyword evidence="9" id="KW-1185">Reference proteome</keyword>
<dbReference type="FunFam" id="3.40.50.300:FF:000514">
    <property type="entry name" value="Ribosome-releasing factor 2, mitochondrial"/>
    <property type="match status" value="1"/>
</dbReference>
<gene>
    <name evidence="5" type="primary">MEF2</name>
    <name evidence="8" type="ORF">C7M61_003674</name>
</gene>
<comment type="caution">
    <text evidence="8">The sequence shown here is derived from an EMBL/GenBank/DDBJ whole genome shotgun (WGS) entry which is preliminary data.</text>
</comment>
<reference evidence="8 9" key="1">
    <citation type="submission" date="2018-03" db="EMBL/GenBank/DDBJ databases">
        <title>Candida pseudohaemulonii genome assembly and annotation.</title>
        <authorList>
            <person name="Munoz J.F."/>
            <person name="Gade L.G."/>
            <person name="Chow N.A."/>
            <person name="Litvintseva A.P."/>
            <person name="Loparev V.N."/>
            <person name="Cuomo C.A."/>
        </authorList>
    </citation>
    <scope>NUCLEOTIDE SEQUENCE [LARGE SCALE GENOMIC DNA]</scope>
    <source>
        <strain evidence="8 9">B12108</strain>
    </source>
</reference>
<dbReference type="InterPro" id="IPR000795">
    <property type="entry name" value="T_Tr_GTP-bd_dom"/>
</dbReference>
<evidence type="ECO:0000259" key="7">
    <source>
        <dbReference type="PROSITE" id="PS51722"/>
    </source>
</evidence>
<feature type="domain" description="Tr-type G" evidence="7">
    <location>
        <begin position="37"/>
        <end position="326"/>
    </location>
</feature>
<keyword evidence="1 5" id="KW-0547">Nucleotide-binding</keyword>
<dbReference type="VEuPathDB" id="FungiDB:C7M61_003674"/>
<evidence type="ECO:0000256" key="1">
    <source>
        <dbReference type="ARBA" id="ARBA00022741"/>
    </source>
</evidence>
<feature type="compositionally biased region" description="Basic residues" evidence="6">
    <location>
        <begin position="340"/>
        <end position="349"/>
    </location>
</feature>
<dbReference type="Pfam" id="PF00679">
    <property type="entry name" value="EFG_C"/>
    <property type="match status" value="1"/>
</dbReference>
<dbReference type="CDD" id="cd03713">
    <property type="entry name" value="EFG_mtEFG_C"/>
    <property type="match status" value="1"/>
</dbReference>
<dbReference type="InterPro" id="IPR005225">
    <property type="entry name" value="Small_GTP-bd"/>
</dbReference>
<dbReference type="Pfam" id="PF14492">
    <property type="entry name" value="EFG_III"/>
    <property type="match status" value="1"/>
</dbReference>
<dbReference type="PRINTS" id="PR00315">
    <property type="entry name" value="ELONGATNFCT"/>
</dbReference>
<dbReference type="Pfam" id="PF00009">
    <property type="entry name" value="GTP_EFTU"/>
    <property type="match status" value="1"/>
</dbReference>
<organism evidence="8 9">
    <name type="scientific">Candidozyma pseudohaemuli</name>
    <dbReference type="NCBI Taxonomy" id="418784"/>
    <lineage>
        <taxon>Eukaryota</taxon>
        <taxon>Fungi</taxon>
        <taxon>Dikarya</taxon>
        <taxon>Ascomycota</taxon>
        <taxon>Saccharomycotina</taxon>
        <taxon>Pichiomycetes</taxon>
        <taxon>Metschnikowiaceae</taxon>
        <taxon>Candidozyma</taxon>
    </lineage>
</organism>
<evidence type="ECO:0000256" key="6">
    <source>
        <dbReference type="SAM" id="MobiDB-lite"/>
    </source>
</evidence>
<feature type="binding site" evidence="5">
    <location>
        <begin position="46"/>
        <end position="53"/>
    </location>
    <ligand>
        <name>GTP</name>
        <dbReference type="ChEBI" id="CHEBI:37565"/>
    </ligand>
</feature>
<dbReference type="PANTHER" id="PTHR43261:SF1">
    <property type="entry name" value="RIBOSOME-RELEASING FACTOR 2, MITOCHONDRIAL"/>
    <property type="match status" value="1"/>
</dbReference>
<comment type="subcellular location">
    <subcellularLocation>
        <location evidence="5">Mitochondrion</location>
    </subcellularLocation>
</comment>
<feature type="binding site" evidence="5">
    <location>
        <begin position="110"/>
        <end position="114"/>
    </location>
    <ligand>
        <name>GTP</name>
        <dbReference type="ChEBI" id="CHEBI:37565"/>
    </ligand>
</feature>
<keyword evidence="4 5" id="KW-0342">GTP-binding</keyword>
<dbReference type="GO" id="GO:0005525">
    <property type="term" value="F:GTP binding"/>
    <property type="evidence" value="ECO:0007669"/>
    <property type="project" value="UniProtKB-UniRule"/>
</dbReference>
<evidence type="ECO:0000256" key="2">
    <source>
        <dbReference type="ARBA" id="ARBA00022917"/>
    </source>
</evidence>
<protein>
    <recommendedName>
        <fullName evidence="5">Ribosome-releasing factor 2, mitochondrial</fullName>
        <shortName evidence="5">RRF2mt</shortName>
    </recommendedName>
    <alternativeName>
        <fullName evidence="5">Elongation factor G 2, mitochondrial</fullName>
        <shortName evidence="5">EF-G2mt</shortName>
        <shortName evidence="5">mEF-G 2</shortName>
    </alternativeName>
</protein>
<dbReference type="NCBIfam" id="TIGR00231">
    <property type="entry name" value="small_GTP"/>
    <property type="match status" value="1"/>
</dbReference>
<name>A0A2P7YLG7_9ASCO</name>
<dbReference type="InterPro" id="IPR000640">
    <property type="entry name" value="EFG_V-like"/>
</dbReference>
<dbReference type="Pfam" id="PF22042">
    <property type="entry name" value="EF-G_D2"/>
    <property type="match status" value="1"/>
</dbReference>
<dbReference type="GO" id="GO:0005759">
    <property type="term" value="C:mitochondrial matrix"/>
    <property type="evidence" value="ECO:0007669"/>
    <property type="project" value="UniProtKB-ARBA"/>
</dbReference>
<dbReference type="OrthoDB" id="198619at2759"/>
<dbReference type="Gene3D" id="2.40.30.10">
    <property type="entry name" value="Translation factors"/>
    <property type="match status" value="1"/>
</dbReference>
<evidence type="ECO:0000313" key="9">
    <source>
        <dbReference type="Proteomes" id="UP000241107"/>
    </source>
</evidence>
<dbReference type="GO" id="GO:0051881">
    <property type="term" value="P:regulation of mitochondrial membrane potential"/>
    <property type="evidence" value="ECO:0007669"/>
    <property type="project" value="EnsemblFungi"/>
</dbReference>
<comment type="function">
    <text evidence="5">Mitochondrial GTPase that mediates the disassembly of ribosomes from messenger RNA at the termination of mitochondrial protein biosynthesis. Not involved in the GTP-dependent ribosomal translocation step during translation elongation.</text>
</comment>
<evidence type="ECO:0000256" key="5">
    <source>
        <dbReference type="HAMAP-Rule" id="MF_03059"/>
    </source>
</evidence>
<comment type="similarity">
    <text evidence="5">Belongs to the TRAFAC class translation factor GTPase superfamily. Classic translation factor GTPase family. EF-G/EF-2 subfamily.</text>
</comment>
<dbReference type="InterPro" id="IPR031157">
    <property type="entry name" value="G_TR_CS"/>
</dbReference>
<keyword evidence="3 5" id="KW-0496">Mitochondrion</keyword>
<dbReference type="GO" id="GO:0032543">
    <property type="term" value="P:mitochondrial translation"/>
    <property type="evidence" value="ECO:0007669"/>
    <property type="project" value="UniProtKB-UniRule"/>
</dbReference>
<keyword evidence="2 5" id="KW-0648">Protein biosynthesis</keyword>
<dbReference type="Gene3D" id="3.30.70.870">
    <property type="entry name" value="Elongation Factor G (Translational Gtpase), domain 3"/>
    <property type="match status" value="1"/>
</dbReference>
<dbReference type="GO" id="GO:0003924">
    <property type="term" value="F:GTPase activity"/>
    <property type="evidence" value="ECO:0007669"/>
    <property type="project" value="UniProtKB-UniRule"/>
</dbReference>
<dbReference type="Gene3D" id="3.30.70.240">
    <property type="match status" value="1"/>
</dbReference>
<dbReference type="STRING" id="418784.A0A2P7YLG7"/>
<dbReference type="InterPro" id="IPR009000">
    <property type="entry name" value="Transl_B-barrel_sf"/>
</dbReference>